<organism evidence="2 3">
    <name type="scientific">Synchytrium endobioticum</name>
    <dbReference type="NCBI Taxonomy" id="286115"/>
    <lineage>
        <taxon>Eukaryota</taxon>
        <taxon>Fungi</taxon>
        <taxon>Fungi incertae sedis</taxon>
        <taxon>Chytridiomycota</taxon>
        <taxon>Chytridiomycota incertae sedis</taxon>
        <taxon>Chytridiomycetes</taxon>
        <taxon>Synchytriales</taxon>
        <taxon>Synchytriaceae</taxon>
        <taxon>Synchytrium</taxon>
    </lineage>
</organism>
<accession>A0A507C5L0</accession>
<feature type="region of interest" description="Disordered" evidence="1">
    <location>
        <begin position="362"/>
        <end position="464"/>
    </location>
</feature>
<dbReference type="Proteomes" id="UP000317494">
    <property type="component" value="Unassembled WGS sequence"/>
</dbReference>
<protein>
    <submittedName>
        <fullName evidence="2">Uncharacterized protein</fullName>
    </submittedName>
</protein>
<feature type="region of interest" description="Disordered" evidence="1">
    <location>
        <begin position="599"/>
        <end position="633"/>
    </location>
</feature>
<feature type="compositionally biased region" description="Polar residues" evidence="1">
    <location>
        <begin position="612"/>
        <end position="633"/>
    </location>
</feature>
<feature type="region of interest" description="Disordered" evidence="1">
    <location>
        <begin position="289"/>
        <end position="321"/>
    </location>
</feature>
<sequence>MKNALYLDFYAKWACPPNVQCHTPRDEPKHFMSINTDVLSKKSHVAGARLWPETRGSCSVRRVCEAASCGCCLEKFSFSTPNIRRDIFANRNSDNLVMDPQCTPRAPGHGNDPTTDLLAYWKTPMANVIDDALLRSLDVYYSSNDMMYWKQPLPDVDVDVELNKTARNNDAGLTDEKLFEMAPSGLRHLAQPTAVIERNCVTFAAHKETQHNRIIEQKKVTIETVDMSSASNKAAVAIHPHHQSTTDHHCSSKTYSNPFRQLYQPTKNDAGGRRQYYINNRDGHYDNCLHRSDHNSPHDYYQRQYDRRSCPQAAPSAPEVYLPKNSTNQAAALASATSTPNNSEYGNIWRSATDRSNERYKIAPLPGHSHRSRDGRRGPARTYRGRNVANFDSVREAQRSQPPLANDSNRQTSNHDATDAPKGVRKGSGNHARPSSAAAPSPPLPSIRVHTFANPRKSSGGPRLALTGAAVTTKLKPEELHVKMAEMKRQNEAIRAQTRRTQEEEAAFRRAEAMQHAKESEKRRMVGERLAAERIEADRKAEVALKAEASVMAERPEDEPSKAQGQAMQVCMSSSTANSLDQSLAYSDWADYPVEEEMDYSKAPSFPGSRDIPTSSEARNNVSTQSQLLPHQGTLCQRTLQIMDRWSGKRLNNERYKSTPTPDRPNGSNGECKGPGRTRRGRGLFHFDSVSEAQGQQAPVENDSNRIPVFPSDSSSKEGESSPHNESQNAAVQADSMVKEVQGESGSKNVVDPHNDATLQCNLTEPSKPQGPEIPVSIPNSTANSPDQPLAYSIEERRGVANVTARSLWGSASNDGLALPSSVIVNCNLVWPARAFVSQV</sequence>
<evidence type="ECO:0000313" key="3">
    <source>
        <dbReference type="Proteomes" id="UP000317494"/>
    </source>
</evidence>
<name>A0A507C5L0_9FUNG</name>
<proteinExistence type="predicted"/>
<feature type="compositionally biased region" description="Polar residues" evidence="1">
    <location>
        <begin position="658"/>
        <end position="669"/>
    </location>
</feature>
<feature type="region of interest" description="Disordered" evidence="1">
    <location>
        <begin position="646"/>
        <end position="754"/>
    </location>
</feature>
<reference evidence="2 3" key="1">
    <citation type="journal article" date="2019" name="Sci. Rep.">
        <title>Comparative genomics of chytrid fungi reveal insights into the obligate biotrophic and pathogenic lifestyle of Synchytrium endobioticum.</title>
        <authorList>
            <person name="van de Vossenberg B.T.L.H."/>
            <person name="Warris S."/>
            <person name="Nguyen H.D.T."/>
            <person name="van Gent-Pelzer M.P.E."/>
            <person name="Joly D.L."/>
            <person name="van de Geest H.C."/>
            <person name="Bonants P.J.M."/>
            <person name="Smith D.S."/>
            <person name="Levesque C.A."/>
            <person name="van der Lee T.A.J."/>
        </authorList>
    </citation>
    <scope>NUCLEOTIDE SEQUENCE [LARGE SCALE GENOMIC DNA]</scope>
    <source>
        <strain evidence="2 3">MB42</strain>
    </source>
</reference>
<dbReference type="AlphaFoldDB" id="A0A507C5L0"/>
<comment type="caution">
    <text evidence="2">The sequence shown here is derived from an EMBL/GenBank/DDBJ whole genome shotgun (WGS) entry which is preliminary data.</text>
</comment>
<feature type="compositionally biased region" description="Basic and acidic residues" evidence="1">
    <location>
        <begin position="289"/>
        <end position="309"/>
    </location>
</feature>
<evidence type="ECO:0000313" key="2">
    <source>
        <dbReference type="EMBL" id="TPX34781.1"/>
    </source>
</evidence>
<dbReference type="EMBL" id="QEAN01000490">
    <property type="protein sequence ID" value="TPX34781.1"/>
    <property type="molecule type" value="Genomic_DNA"/>
</dbReference>
<keyword evidence="3" id="KW-1185">Reference proteome</keyword>
<gene>
    <name evidence="2" type="ORF">SeMB42_g07272</name>
</gene>
<feature type="compositionally biased region" description="Polar residues" evidence="1">
    <location>
        <begin position="399"/>
        <end position="415"/>
    </location>
</feature>
<evidence type="ECO:0000256" key="1">
    <source>
        <dbReference type="SAM" id="MobiDB-lite"/>
    </source>
</evidence>
<dbReference type="VEuPathDB" id="FungiDB:SeMB42_g07272"/>